<name>A0A345UHC1_9BACT</name>
<dbReference type="SUPFAM" id="SSF143120">
    <property type="entry name" value="YefM-like"/>
    <property type="match status" value="1"/>
</dbReference>
<dbReference type="PANTHER" id="PTHR33713">
    <property type="entry name" value="ANTITOXIN YAFN-RELATED"/>
    <property type="match status" value="1"/>
</dbReference>
<accession>A0A345UHC1</accession>
<dbReference type="KEGG" id="cprv:CYPRO_0588"/>
<dbReference type="Pfam" id="PF02604">
    <property type="entry name" value="PhdYeFM_antitox"/>
    <property type="match status" value="1"/>
</dbReference>
<comment type="similarity">
    <text evidence="1 2">Belongs to the phD/YefM antitoxin family.</text>
</comment>
<proteinExistence type="inferred from homology"/>
<comment type="function">
    <text evidence="2">Antitoxin component of a type II toxin-antitoxin (TA) system.</text>
</comment>
<dbReference type="Gene3D" id="3.40.1620.10">
    <property type="entry name" value="YefM-like domain"/>
    <property type="match status" value="1"/>
</dbReference>
<dbReference type="OrthoDB" id="9809157at2"/>
<dbReference type="Proteomes" id="UP000254808">
    <property type="component" value="Chromosome"/>
</dbReference>
<protein>
    <recommendedName>
        <fullName evidence="2">Antitoxin</fullName>
    </recommendedName>
</protein>
<dbReference type="PANTHER" id="PTHR33713:SF11">
    <property type="entry name" value="PREVENT-HOST-DEATH FAMILY PROTEIN"/>
    <property type="match status" value="1"/>
</dbReference>
<evidence type="ECO:0000313" key="3">
    <source>
        <dbReference type="EMBL" id="AXI99872.1"/>
    </source>
</evidence>
<dbReference type="EMBL" id="CP027806">
    <property type="protein sequence ID" value="AXI99872.1"/>
    <property type="molecule type" value="Genomic_DNA"/>
</dbReference>
<gene>
    <name evidence="3" type="ORF">CYPRO_0588</name>
</gene>
<sequence length="86" mass="9895">MDIEPVSEFRKKSADFIKRLKKDKQPIILTQHGKGAAVLMDIGEFERISKKLALLEDLLEAKQQVEQGITYTMDEAKARIENHLKK</sequence>
<reference evidence="3 4" key="1">
    <citation type="submission" date="2018-03" db="EMBL/GenBank/DDBJ databases">
        <title>Phenotypic and genomic properties of Cyclonatronum proteinivorum gen. nov., sp. nov., a haloalkaliphilic bacteroidete from soda lakes possessing Na+-translocating rhodopsin.</title>
        <authorList>
            <person name="Toshchakov S.V."/>
            <person name="Korzhenkov A."/>
            <person name="Samarov N.I."/>
            <person name="Kublanov I.V."/>
            <person name="Muntyan M.S."/>
            <person name="Sorokin D.Y."/>
        </authorList>
    </citation>
    <scope>NUCLEOTIDE SEQUENCE [LARGE SCALE GENOMIC DNA]</scope>
    <source>
        <strain evidence="3 4">Omega</strain>
    </source>
</reference>
<dbReference type="NCBIfam" id="TIGR01552">
    <property type="entry name" value="phd_fam"/>
    <property type="match status" value="1"/>
</dbReference>
<evidence type="ECO:0000256" key="1">
    <source>
        <dbReference type="ARBA" id="ARBA00009981"/>
    </source>
</evidence>
<keyword evidence="4" id="KW-1185">Reference proteome</keyword>
<evidence type="ECO:0000313" key="4">
    <source>
        <dbReference type="Proteomes" id="UP000254808"/>
    </source>
</evidence>
<dbReference type="InterPro" id="IPR006442">
    <property type="entry name" value="Antitoxin_Phd/YefM"/>
</dbReference>
<dbReference type="InterPro" id="IPR036165">
    <property type="entry name" value="YefM-like_sf"/>
</dbReference>
<evidence type="ECO:0000256" key="2">
    <source>
        <dbReference type="RuleBase" id="RU362080"/>
    </source>
</evidence>
<organism evidence="3 4">
    <name type="scientific">Cyclonatronum proteinivorum</name>
    <dbReference type="NCBI Taxonomy" id="1457365"/>
    <lineage>
        <taxon>Bacteria</taxon>
        <taxon>Pseudomonadati</taxon>
        <taxon>Balneolota</taxon>
        <taxon>Balneolia</taxon>
        <taxon>Balneolales</taxon>
        <taxon>Cyclonatronaceae</taxon>
        <taxon>Cyclonatronum</taxon>
    </lineage>
</organism>
<dbReference type="RefSeq" id="WP_114983203.1">
    <property type="nucleotide sequence ID" value="NZ_CP027806.1"/>
</dbReference>
<dbReference type="InterPro" id="IPR051405">
    <property type="entry name" value="phD/YefM_antitoxin"/>
</dbReference>
<dbReference type="AlphaFoldDB" id="A0A345UHC1"/>